<proteinExistence type="predicted"/>
<accession>A0A131YUC3</accession>
<protein>
    <submittedName>
        <fullName evidence="2">Lipocalin</fullName>
    </submittedName>
</protein>
<organism evidence="2">
    <name type="scientific">Rhipicephalus appendiculatus</name>
    <name type="common">Brown ear tick</name>
    <dbReference type="NCBI Taxonomy" id="34631"/>
    <lineage>
        <taxon>Eukaryota</taxon>
        <taxon>Metazoa</taxon>
        <taxon>Ecdysozoa</taxon>
        <taxon>Arthropoda</taxon>
        <taxon>Chelicerata</taxon>
        <taxon>Arachnida</taxon>
        <taxon>Acari</taxon>
        <taxon>Parasitiformes</taxon>
        <taxon>Ixodida</taxon>
        <taxon>Ixodoidea</taxon>
        <taxon>Ixodidae</taxon>
        <taxon>Rhipicephalinae</taxon>
        <taxon>Rhipicephalus</taxon>
        <taxon>Rhipicephalus</taxon>
    </lineage>
</organism>
<dbReference type="InterPro" id="IPR012674">
    <property type="entry name" value="Calycin"/>
</dbReference>
<sequence length="171" mass="19902">MRAGALFLVFGLFVDVYGASLKDLIEALNTTQPIWLYNQSYENSPEAPGRTCLRWNKKNLSRSSYDFVNGFKREDDAEEDVNATLHDMSGTGVMEVNYEREGKEPTHVYYTLDHWYPDEKCFILTRNINGHYACELHLWNDNRKGSHKRCDERYEDICPEGPPVFSEDKCM</sequence>
<evidence type="ECO:0000256" key="1">
    <source>
        <dbReference type="SAM" id="SignalP"/>
    </source>
</evidence>
<dbReference type="AlphaFoldDB" id="A0A131YUC3"/>
<dbReference type="Gene3D" id="2.40.128.20">
    <property type="match status" value="1"/>
</dbReference>
<feature type="signal peptide" evidence="1">
    <location>
        <begin position="1"/>
        <end position="18"/>
    </location>
</feature>
<dbReference type="EMBL" id="GEDV01006359">
    <property type="protein sequence ID" value="JAP82198.1"/>
    <property type="molecule type" value="Transcribed_RNA"/>
</dbReference>
<keyword evidence="1" id="KW-0732">Signal</keyword>
<name>A0A131YUC3_RHIAP</name>
<dbReference type="SUPFAM" id="SSF50814">
    <property type="entry name" value="Lipocalins"/>
    <property type="match status" value="1"/>
</dbReference>
<reference evidence="2" key="1">
    <citation type="journal article" date="2016" name="Ticks Tick Borne Dis.">
        <title>De novo assembly and annotation of the salivary gland transcriptome of Rhipicephalus appendiculatus male and female ticks during blood feeding.</title>
        <authorList>
            <person name="de Castro M.H."/>
            <person name="de Klerk D."/>
            <person name="Pienaar R."/>
            <person name="Latif A.A."/>
            <person name="Rees D.J."/>
            <person name="Mans B.J."/>
        </authorList>
    </citation>
    <scope>NUCLEOTIDE SEQUENCE</scope>
    <source>
        <tissue evidence="2">Salivary glands</tissue>
    </source>
</reference>
<feature type="chain" id="PRO_5007286138" evidence="1">
    <location>
        <begin position="19"/>
        <end position="171"/>
    </location>
</feature>
<evidence type="ECO:0000313" key="2">
    <source>
        <dbReference type="EMBL" id="JAP82198.1"/>
    </source>
</evidence>